<evidence type="ECO:0000256" key="1">
    <source>
        <dbReference type="ARBA" id="ARBA00001282"/>
    </source>
</evidence>
<sequence length="225" mass="23634">MSHSQTATIIPAAGSGERLGIGIPKALVEIDGITLIERAVANLAPMSETIVIAAPIGFEESFQSIFRGTSHFSQMHIVAGGATRSQSVANALAALPKRIKYVLIHDAARAFAPLALAENVVSQLLAGDQAVIPALDVVDTIKVVDNQGYVLSTPERDSLRAVQTPQGFTLDTILAAHSLGDDATDDAALVSKLGIPVKVIAGDIRARKITTLDDLAWARELAGQR</sequence>
<comment type="caution">
    <text evidence="8">The sequence shown here is derived from an EMBL/GenBank/DDBJ whole genome shotgun (WGS) entry which is preliminary data.</text>
</comment>
<dbReference type="PANTHER" id="PTHR32125">
    <property type="entry name" value="2-C-METHYL-D-ERYTHRITOL 4-PHOSPHATE CYTIDYLYLTRANSFERASE, CHLOROPLASTIC"/>
    <property type="match status" value="1"/>
</dbReference>
<evidence type="ECO:0000313" key="9">
    <source>
        <dbReference type="Proteomes" id="UP000740727"/>
    </source>
</evidence>
<comment type="function">
    <text evidence="7">Catalyzes the formation of 4-diphosphocytidyl-2-C-methyl-D-erythritol from CTP and 2-C-methyl-D-erythritol 4-phosphate (MEP).</text>
</comment>
<dbReference type="Gene3D" id="3.90.550.10">
    <property type="entry name" value="Spore Coat Polysaccharide Biosynthesis Protein SpsA, Chain A"/>
    <property type="match status" value="1"/>
</dbReference>
<dbReference type="InterPro" id="IPR050088">
    <property type="entry name" value="IspD/TarI_cytidylyltransf_bact"/>
</dbReference>
<dbReference type="AlphaFoldDB" id="A0A965GCL5"/>
<feature type="site" description="Transition state stabilizer" evidence="7">
    <location>
        <position position="18"/>
    </location>
</feature>
<comment type="catalytic activity">
    <reaction evidence="1 7">
        <text>2-C-methyl-D-erythritol 4-phosphate + CTP + H(+) = 4-CDP-2-C-methyl-D-erythritol + diphosphate</text>
        <dbReference type="Rhea" id="RHEA:13429"/>
        <dbReference type="ChEBI" id="CHEBI:15378"/>
        <dbReference type="ChEBI" id="CHEBI:33019"/>
        <dbReference type="ChEBI" id="CHEBI:37563"/>
        <dbReference type="ChEBI" id="CHEBI:57823"/>
        <dbReference type="ChEBI" id="CHEBI:58262"/>
        <dbReference type="EC" id="2.7.7.60"/>
    </reaction>
</comment>
<dbReference type="PROSITE" id="PS01295">
    <property type="entry name" value="ISPD"/>
    <property type="match status" value="1"/>
</dbReference>
<dbReference type="EC" id="2.7.7.60" evidence="7"/>
<dbReference type="Proteomes" id="UP000740727">
    <property type="component" value="Unassembled WGS sequence"/>
</dbReference>
<dbReference type="InterPro" id="IPR001228">
    <property type="entry name" value="IspD"/>
</dbReference>
<reference evidence="8" key="1">
    <citation type="submission" date="2018-10" db="EMBL/GenBank/DDBJ databases">
        <title>Iterative Subtractive Binning of Freshwater Chronoseries Metagenomes Recovers Nearly Complete Genomes from over Four Hundred Novel Species.</title>
        <authorList>
            <person name="Rodriguez-R L.M."/>
            <person name="Tsementzi D."/>
            <person name="Luo C."/>
            <person name="Konstantinidis K.T."/>
        </authorList>
    </citation>
    <scope>NUCLEOTIDE SEQUENCE</scope>
    <source>
        <strain evidence="8">WB5_2A_028</strain>
    </source>
</reference>
<dbReference type="NCBIfam" id="TIGR00453">
    <property type="entry name" value="ispD"/>
    <property type="match status" value="1"/>
</dbReference>
<evidence type="ECO:0000256" key="6">
    <source>
        <dbReference type="ARBA" id="ARBA00023229"/>
    </source>
</evidence>
<feature type="site" description="Positions MEP for the nucleophilic attack" evidence="7">
    <location>
        <position position="208"/>
    </location>
</feature>
<evidence type="ECO:0000256" key="4">
    <source>
        <dbReference type="ARBA" id="ARBA00022679"/>
    </source>
</evidence>
<dbReference type="CDD" id="cd02516">
    <property type="entry name" value="CDP-ME_synthetase"/>
    <property type="match status" value="1"/>
</dbReference>
<gene>
    <name evidence="7" type="primary">ispD</name>
    <name evidence="8" type="ORF">EBT44_03295</name>
</gene>
<dbReference type="PANTHER" id="PTHR32125:SF4">
    <property type="entry name" value="2-C-METHYL-D-ERYTHRITOL 4-PHOSPHATE CYTIDYLYLTRANSFERASE, CHLOROPLASTIC"/>
    <property type="match status" value="1"/>
</dbReference>
<keyword evidence="6 7" id="KW-0414">Isoprene biosynthesis</keyword>
<feature type="site" description="Positions MEP for the nucleophilic attack" evidence="7">
    <location>
        <position position="156"/>
    </location>
</feature>
<dbReference type="InterPro" id="IPR018294">
    <property type="entry name" value="ISPD_synthase_CS"/>
</dbReference>
<dbReference type="Pfam" id="PF01128">
    <property type="entry name" value="IspD"/>
    <property type="match status" value="1"/>
</dbReference>
<accession>A0A965GCL5</accession>
<dbReference type="HAMAP" id="MF_00108">
    <property type="entry name" value="IspD"/>
    <property type="match status" value="1"/>
</dbReference>
<dbReference type="EMBL" id="RFXN01000029">
    <property type="protein sequence ID" value="NBR93857.1"/>
    <property type="molecule type" value="Genomic_DNA"/>
</dbReference>
<proteinExistence type="inferred from homology"/>
<protein>
    <recommendedName>
        <fullName evidence="7">2-C-methyl-D-erythritol 4-phosphate cytidylyltransferase</fullName>
        <ecNumber evidence="7">2.7.7.60</ecNumber>
    </recommendedName>
    <alternativeName>
        <fullName evidence="7">4-diphosphocytidyl-2C-methyl-D-erythritol synthase</fullName>
    </alternativeName>
    <alternativeName>
        <fullName evidence="7">MEP cytidylyltransferase</fullName>
        <shortName evidence="7">MCT</shortName>
    </alternativeName>
</protein>
<evidence type="ECO:0000256" key="7">
    <source>
        <dbReference type="HAMAP-Rule" id="MF_00108"/>
    </source>
</evidence>
<feature type="site" description="Transition state stabilizer" evidence="7">
    <location>
        <position position="25"/>
    </location>
</feature>
<dbReference type="GO" id="GO:0050518">
    <property type="term" value="F:2-C-methyl-D-erythritol 4-phosphate cytidylyltransferase activity"/>
    <property type="evidence" value="ECO:0007669"/>
    <property type="project" value="UniProtKB-UniRule"/>
</dbReference>
<evidence type="ECO:0000313" key="8">
    <source>
        <dbReference type="EMBL" id="NBR93857.1"/>
    </source>
</evidence>
<comment type="similarity">
    <text evidence="3 7">Belongs to the IspD/TarI cytidylyltransferase family. IspD subfamily.</text>
</comment>
<keyword evidence="5 7" id="KW-0548">Nucleotidyltransferase</keyword>
<keyword evidence="4 7" id="KW-0808">Transferase</keyword>
<organism evidence="8 9">
    <name type="scientific">Candidatus Fonsibacter lacus</name>
    <dbReference type="NCBI Taxonomy" id="2576439"/>
    <lineage>
        <taxon>Bacteria</taxon>
        <taxon>Pseudomonadati</taxon>
        <taxon>Pseudomonadota</taxon>
        <taxon>Alphaproteobacteria</taxon>
        <taxon>Candidatus Pelagibacterales</taxon>
        <taxon>Candidatus Pelagibacterales incertae sedis</taxon>
        <taxon>Candidatus Fonsibacter</taxon>
    </lineage>
</organism>
<dbReference type="InterPro" id="IPR029044">
    <property type="entry name" value="Nucleotide-diphossugar_trans"/>
</dbReference>
<dbReference type="InterPro" id="IPR034683">
    <property type="entry name" value="IspD/TarI"/>
</dbReference>
<comment type="pathway">
    <text evidence="2 7">Isoprenoid biosynthesis; isopentenyl diphosphate biosynthesis via DXP pathway; isopentenyl diphosphate from 1-deoxy-D-xylulose 5-phosphate: step 2/6.</text>
</comment>
<evidence type="ECO:0000256" key="3">
    <source>
        <dbReference type="ARBA" id="ARBA00009789"/>
    </source>
</evidence>
<evidence type="ECO:0000256" key="5">
    <source>
        <dbReference type="ARBA" id="ARBA00022695"/>
    </source>
</evidence>
<dbReference type="GO" id="GO:0019288">
    <property type="term" value="P:isopentenyl diphosphate biosynthetic process, methylerythritol 4-phosphate pathway"/>
    <property type="evidence" value="ECO:0007669"/>
    <property type="project" value="UniProtKB-UniRule"/>
</dbReference>
<evidence type="ECO:0000256" key="2">
    <source>
        <dbReference type="ARBA" id="ARBA00004787"/>
    </source>
</evidence>
<name>A0A965GCL5_9PROT</name>
<dbReference type="SUPFAM" id="SSF53448">
    <property type="entry name" value="Nucleotide-diphospho-sugar transferases"/>
    <property type="match status" value="1"/>
</dbReference>